<evidence type="ECO:0000313" key="2">
    <source>
        <dbReference type="Proteomes" id="UP000577419"/>
    </source>
</evidence>
<dbReference type="PROSITE" id="PS51257">
    <property type="entry name" value="PROKAR_LIPOPROTEIN"/>
    <property type="match status" value="1"/>
</dbReference>
<dbReference type="Proteomes" id="UP000577419">
    <property type="component" value="Unassembled WGS sequence"/>
</dbReference>
<name>A0A7J4IVT4_9ARCH</name>
<accession>A0A7J4IVT4</accession>
<organism evidence="1 2">
    <name type="scientific">Candidatus Iainarchaeum sp</name>
    <dbReference type="NCBI Taxonomy" id="3101447"/>
    <lineage>
        <taxon>Archaea</taxon>
        <taxon>Candidatus Iainarchaeota</taxon>
        <taxon>Candidatus Iainarchaeia</taxon>
        <taxon>Candidatus Iainarchaeales</taxon>
        <taxon>Candidatus Iainarchaeaceae</taxon>
        <taxon>Candidatus Iainarchaeum</taxon>
    </lineage>
</organism>
<evidence type="ECO:0000313" key="1">
    <source>
        <dbReference type="EMBL" id="HIH08920.1"/>
    </source>
</evidence>
<proteinExistence type="predicted"/>
<dbReference type="AlphaFoldDB" id="A0A7J4IVT4"/>
<sequence length="481" mass="53150">MNRKVFALAAFLFFAVLVLPSAFALQSCAFAYDLGVNGQFNLPNYCGMNLNQKIEFKYPVPERNYSVTVFSLRLIRFNQNKAGTYLPFNDDSWSFLIENDLFGTRGEFVINEDTTDSRGIGRGIGTISIYVDSQSADFASQIERLTINFDSRQIYEQLNKRVAEGESSLGELVGFGENFTPNLPATQGGQCQPAYTVPSSGKFRLPQPCTAVPGQQISFMFRQTELSSPVELFVLRYENIRPDSLDYWYDNDLLEFSVIDRLTGQRNVLNAEENQGGSSKVGNYAGVFLNADTITEAGSIKVKNLNIEIYPQELSGLTSEFPGLLEQVSSNKVDEKTKAAINAKFANDEAADDSEGIAVAVKDSTSKTSGDAWASSPPKKGTYVWAWQLEGATIQQLNDNKEKVTIKQEVGSEFVETSVPINVSSSFKDTEGNDVVGAFYLVEFRDAGKYRVLVEGQVVKNLLVFVKSGNTGYEIIKLTGQ</sequence>
<gene>
    <name evidence="1" type="ORF">HA237_06160</name>
</gene>
<reference evidence="2" key="1">
    <citation type="journal article" date="2020" name="bioRxiv">
        <title>A rank-normalized archaeal taxonomy based on genome phylogeny resolves widespread incomplete and uneven classifications.</title>
        <authorList>
            <person name="Rinke C."/>
            <person name="Chuvochina M."/>
            <person name="Mussig A.J."/>
            <person name="Chaumeil P.-A."/>
            <person name="Waite D.W."/>
            <person name="Whitman W.B."/>
            <person name="Parks D.H."/>
            <person name="Hugenholtz P."/>
        </authorList>
    </citation>
    <scope>NUCLEOTIDE SEQUENCE [LARGE SCALE GENOMIC DNA]</scope>
</reference>
<dbReference type="EMBL" id="DUFG01000032">
    <property type="protein sequence ID" value="HIH08920.1"/>
    <property type="molecule type" value="Genomic_DNA"/>
</dbReference>
<protein>
    <submittedName>
        <fullName evidence="1">Uncharacterized protein</fullName>
    </submittedName>
</protein>
<comment type="caution">
    <text evidence="1">The sequence shown here is derived from an EMBL/GenBank/DDBJ whole genome shotgun (WGS) entry which is preliminary data.</text>
</comment>